<evidence type="ECO:0000313" key="2">
    <source>
        <dbReference type="Proteomes" id="UP001176471"/>
    </source>
</evidence>
<dbReference type="EMBL" id="JAUQOM010000002">
    <property type="protein sequence ID" value="MDO7834558.1"/>
    <property type="molecule type" value="Genomic_DNA"/>
</dbReference>
<gene>
    <name evidence="1" type="ORF">Q4610_05815</name>
</gene>
<proteinExistence type="predicted"/>
<name>A0ABT8ZJN5_9SPHN</name>
<reference evidence="1" key="1">
    <citation type="submission" date="2023-07" db="EMBL/GenBank/DDBJ databases">
        <title>Bacterial whole genome sequence for Sphingobium sp. HBC34.</title>
        <authorList>
            <person name="Le V."/>
            <person name="Ko S.-R."/>
            <person name="Ahn C.-Y."/>
            <person name="Oh H.-M."/>
        </authorList>
    </citation>
    <scope>NUCLEOTIDE SEQUENCE</scope>
    <source>
        <strain evidence="1">HBC34</strain>
    </source>
</reference>
<sequence>MIPAALAQAVAAADALPLEGAVGLIRPFLADIGWFSTLLEEQLAAMAADPLHLPGLRASRNGAARHLVIARTERVRITATLIDPTDQPPMRVHFSGRVVLSRSLNGPLRGEQYRLVQGRALSVGEGWWATGAVVETDEREEALCLYPGGRSLMVLRAQVAPPGPVHARIHDPVWGTLLGSAQVDEGHARALMLLSLLRVQGRRDAADCFSQALDTPLAAQRWAVMREYLALDTHSALPALRAMAREEADAAVRALAMRTLTQIGDAPCLA</sequence>
<dbReference type="Proteomes" id="UP001176471">
    <property type="component" value="Unassembled WGS sequence"/>
</dbReference>
<comment type="caution">
    <text evidence="1">The sequence shown here is derived from an EMBL/GenBank/DDBJ whole genome shotgun (WGS) entry which is preliminary data.</text>
</comment>
<keyword evidence="2" id="KW-1185">Reference proteome</keyword>
<evidence type="ECO:0000313" key="1">
    <source>
        <dbReference type="EMBL" id="MDO7834558.1"/>
    </source>
</evidence>
<protein>
    <recommendedName>
        <fullName evidence="3">HEAT repeat domain-containing protein</fullName>
    </recommendedName>
</protein>
<evidence type="ECO:0008006" key="3">
    <source>
        <dbReference type="Google" id="ProtNLM"/>
    </source>
</evidence>
<dbReference type="RefSeq" id="WP_304535053.1">
    <property type="nucleotide sequence ID" value="NZ_JAUQOM010000002.1"/>
</dbReference>
<accession>A0ABT8ZJN5</accession>
<organism evidence="1 2">
    <name type="scientific">Sphingobium cyanobacteriorum</name>
    <dbReference type="NCBI Taxonomy" id="3063954"/>
    <lineage>
        <taxon>Bacteria</taxon>
        <taxon>Pseudomonadati</taxon>
        <taxon>Pseudomonadota</taxon>
        <taxon>Alphaproteobacteria</taxon>
        <taxon>Sphingomonadales</taxon>
        <taxon>Sphingomonadaceae</taxon>
        <taxon>Sphingobium</taxon>
    </lineage>
</organism>